<evidence type="ECO:0000256" key="2">
    <source>
        <dbReference type="SAM" id="MobiDB-lite"/>
    </source>
</evidence>
<evidence type="ECO:0000313" key="4">
    <source>
        <dbReference type="EMBL" id="MBI4726585.1"/>
    </source>
</evidence>
<dbReference type="EMBL" id="JACQXR010000061">
    <property type="protein sequence ID" value="MBI4726585.1"/>
    <property type="molecule type" value="Genomic_DNA"/>
</dbReference>
<dbReference type="Pfam" id="PF02350">
    <property type="entry name" value="Epimerase_2"/>
    <property type="match status" value="1"/>
</dbReference>
<gene>
    <name evidence="4" type="primary">wecB</name>
    <name evidence="4" type="ORF">HY768_05095</name>
</gene>
<keyword evidence="1 4" id="KW-0413">Isomerase</keyword>
<evidence type="ECO:0000259" key="3">
    <source>
        <dbReference type="Pfam" id="PF02350"/>
    </source>
</evidence>
<organism evidence="4 5">
    <name type="scientific">candidate division TA06 bacterium</name>
    <dbReference type="NCBI Taxonomy" id="2250710"/>
    <lineage>
        <taxon>Bacteria</taxon>
        <taxon>Bacteria division TA06</taxon>
    </lineage>
</organism>
<dbReference type="AlphaFoldDB" id="A0A933I9X7"/>
<accession>A0A933I9X7</accession>
<protein>
    <submittedName>
        <fullName evidence="4">UDP-N-acetylglucosamine 2-epimerase (Non-hydrolyzing)</fullName>
        <ecNumber evidence="4">5.1.3.14</ecNumber>
    </submittedName>
</protein>
<dbReference type="Proteomes" id="UP000736328">
    <property type="component" value="Unassembled WGS sequence"/>
</dbReference>
<dbReference type="CDD" id="cd03786">
    <property type="entry name" value="GTB_UDP-GlcNAc_2-Epimerase"/>
    <property type="match status" value="1"/>
</dbReference>
<sequence length="420" mass="46487">MRYKKIILVAGTRPNFVKAAPLLKAFKTLPSANRPRVLLVHTGQHYDYLLSKIFFEDLKLPMPGIFLGVRARTPAGQADEIMDRFPKVLAQERPDLVMVVGDVTGTLACALAAKLSGIPVAHVEAGLRSYDNTMPEELNRVLTDHISNLLFTSCPEAEGNLIKEGIARNKIYFAGNVMIDTLKNQKSKIKHQKILFKLGLKEAGRIRPYVLLTLHRPGNVDDPKVLTPILKAFGKIAKEVTVIFPAHPRTVKRLDTNAKFRLQIANCKLQKTGNGKQGTVNGNSGLRIVPPLGYLDFISLQSRALAVFTDSGGVQEETSFLGVPCFTVRENTERPVTVRLGTNQIIGTKPGAILKAWNKIKRQKAELKNGEMGRQKAEGSPSTPLRVKKRKTENGKRKTGIPRWDGKAAKRIVNTIINEQ</sequence>
<reference evidence="4" key="1">
    <citation type="submission" date="2020-07" db="EMBL/GenBank/DDBJ databases">
        <title>Huge and variable diversity of episymbiotic CPR bacteria and DPANN archaea in groundwater ecosystems.</title>
        <authorList>
            <person name="He C.Y."/>
            <person name="Keren R."/>
            <person name="Whittaker M."/>
            <person name="Farag I.F."/>
            <person name="Doudna J."/>
            <person name="Cate J.H.D."/>
            <person name="Banfield J.F."/>
        </authorList>
    </citation>
    <scope>NUCLEOTIDE SEQUENCE</scope>
    <source>
        <strain evidence="4">NC_groundwater_1520_Pr4_B-0.1um_53_5</strain>
    </source>
</reference>
<dbReference type="EC" id="5.1.3.14" evidence="4"/>
<feature type="compositionally biased region" description="Basic and acidic residues" evidence="2">
    <location>
        <begin position="366"/>
        <end position="377"/>
    </location>
</feature>
<comment type="similarity">
    <text evidence="1">Belongs to the UDP-N-acetylglucosamine 2-epimerase family.</text>
</comment>
<dbReference type="PANTHER" id="PTHR43174:SF1">
    <property type="entry name" value="UDP-N-ACETYLGLUCOSAMINE 2-EPIMERASE"/>
    <property type="match status" value="1"/>
</dbReference>
<evidence type="ECO:0000256" key="1">
    <source>
        <dbReference type="RuleBase" id="RU003513"/>
    </source>
</evidence>
<feature type="domain" description="UDP-N-acetylglucosamine 2-epimerase" evidence="3">
    <location>
        <begin position="34"/>
        <end position="369"/>
    </location>
</feature>
<dbReference type="GO" id="GO:0008761">
    <property type="term" value="F:UDP-N-acetylglucosamine 2-epimerase activity"/>
    <property type="evidence" value="ECO:0007669"/>
    <property type="project" value="UniProtKB-EC"/>
</dbReference>
<dbReference type="Gene3D" id="3.40.50.2000">
    <property type="entry name" value="Glycogen Phosphorylase B"/>
    <property type="match status" value="2"/>
</dbReference>
<dbReference type="InterPro" id="IPR029767">
    <property type="entry name" value="WecB-like"/>
</dbReference>
<name>A0A933I9X7_UNCT6</name>
<comment type="caution">
    <text evidence="4">The sequence shown here is derived from an EMBL/GenBank/DDBJ whole genome shotgun (WGS) entry which is preliminary data.</text>
</comment>
<dbReference type="SUPFAM" id="SSF53756">
    <property type="entry name" value="UDP-Glycosyltransferase/glycogen phosphorylase"/>
    <property type="match status" value="1"/>
</dbReference>
<dbReference type="InterPro" id="IPR003331">
    <property type="entry name" value="UDP_GlcNAc_Epimerase_2_dom"/>
</dbReference>
<dbReference type="NCBIfam" id="TIGR00236">
    <property type="entry name" value="wecB"/>
    <property type="match status" value="1"/>
</dbReference>
<feature type="region of interest" description="Disordered" evidence="2">
    <location>
        <begin position="366"/>
        <end position="402"/>
    </location>
</feature>
<dbReference type="PANTHER" id="PTHR43174">
    <property type="entry name" value="UDP-N-ACETYLGLUCOSAMINE 2-EPIMERASE"/>
    <property type="match status" value="1"/>
</dbReference>
<evidence type="ECO:0000313" key="5">
    <source>
        <dbReference type="Proteomes" id="UP000736328"/>
    </source>
</evidence>
<proteinExistence type="inferred from homology"/>